<dbReference type="InterPro" id="IPR027417">
    <property type="entry name" value="P-loop_NTPase"/>
</dbReference>
<keyword evidence="1" id="KW-0547">Nucleotide-binding</keyword>
<dbReference type="SUPFAM" id="SSF52540">
    <property type="entry name" value="P-loop containing nucleoside triphosphate hydrolases"/>
    <property type="match status" value="1"/>
</dbReference>
<accession>A0AAV9XN41</accession>
<dbReference type="GO" id="GO:0016020">
    <property type="term" value="C:membrane"/>
    <property type="evidence" value="ECO:0007669"/>
    <property type="project" value="InterPro"/>
</dbReference>
<sequence length="200" mass="22483">MGDPENRKSRREYKVSVFGDGGVGKSCLAIQYSQSIYNDDYDPTMEDSHRKQTVVDNDTALMDILDTAAQEELEHEASTYHRTRGKDGFMLVYSIANKKSFEKITELHQLILRQTEKKSAPIVLVGNKTDLDSERQVTFEEGHALAETLGGKFLETSAKNRVNVDECFTELIREIRRCDPGYQAPEPPKKAGLCASCAIM</sequence>
<evidence type="ECO:0000256" key="1">
    <source>
        <dbReference type="ARBA" id="ARBA00022741"/>
    </source>
</evidence>
<dbReference type="AlphaFoldDB" id="A0AAV9XN41"/>
<dbReference type="PROSITE" id="PS51420">
    <property type="entry name" value="RHO"/>
    <property type="match status" value="1"/>
</dbReference>
<dbReference type="PROSITE" id="PS51421">
    <property type="entry name" value="RAS"/>
    <property type="match status" value="1"/>
</dbReference>
<protein>
    <submittedName>
        <fullName evidence="3">Ras GTPase</fullName>
    </submittedName>
</protein>
<dbReference type="InterPro" id="IPR020849">
    <property type="entry name" value="Small_GTPase_Ras-type"/>
</dbReference>
<name>A0AAV9XN41_9PEZI</name>
<dbReference type="Pfam" id="PF00071">
    <property type="entry name" value="Ras"/>
    <property type="match status" value="1"/>
</dbReference>
<dbReference type="FunFam" id="3.40.50.300:FF:001423">
    <property type="entry name" value="Ras family GTPase"/>
    <property type="match status" value="1"/>
</dbReference>
<dbReference type="GO" id="GO:0007165">
    <property type="term" value="P:signal transduction"/>
    <property type="evidence" value="ECO:0007669"/>
    <property type="project" value="InterPro"/>
</dbReference>
<evidence type="ECO:0000313" key="3">
    <source>
        <dbReference type="EMBL" id="KAK6543011.1"/>
    </source>
</evidence>
<dbReference type="SMART" id="SM00175">
    <property type="entry name" value="RAB"/>
    <property type="match status" value="1"/>
</dbReference>
<dbReference type="Proteomes" id="UP001365542">
    <property type="component" value="Unassembled WGS sequence"/>
</dbReference>
<dbReference type="EMBL" id="JAVHJO010000002">
    <property type="protein sequence ID" value="KAK6543011.1"/>
    <property type="molecule type" value="Genomic_DNA"/>
</dbReference>
<dbReference type="SMART" id="SM00173">
    <property type="entry name" value="RAS"/>
    <property type="match status" value="1"/>
</dbReference>
<organism evidence="3 4">
    <name type="scientific">Orbilia ellipsospora</name>
    <dbReference type="NCBI Taxonomy" id="2528407"/>
    <lineage>
        <taxon>Eukaryota</taxon>
        <taxon>Fungi</taxon>
        <taxon>Dikarya</taxon>
        <taxon>Ascomycota</taxon>
        <taxon>Pezizomycotina</taxon>
        <taxon>Orbiliomycetes</taxon>
        <taxon>Orbiliales</taxon>
        <taxon>Orbiliaceae</taxon>
        <taxon>Orbilia</taxon>
    </lineage>
</organism>
<keyword evidence="4" id="KW-1185">Reference proteome</keyword>
<dbReference type="GO" id="GO:0003924">
    <property type="term" value="F:GTPase activity"/>
    <property type="evidence" value="ECO:0007669"/>
    <property type="project" value="InterPro"/>
</dbReference>
<dbReference type="Gene3D" id="3.40.50.300">
    <property type="entry name" value="P-loop containing nucleotide triphosphate hydrolases"/>
    <property type="match status" value="1"/>
</dbReference>
<dbReference type="PROSITE" id="PS51419">
    <property type="entry name" value="RAB"/>
    <property type="match status" value="1"/>
</dbReference>
<dbReference type="InterPro" id="IPR001806">
    <property type="entry name" value="Small_GTPase"/>
</dbReference>
<dbReference type="SMART" id="SM00174">
    <property type="entry name" value="RHO"/>
    <property type="match status" value="1"/>
</dbReference>
<dbReference type="PANTHER" id="PTHR24070">
    <property type="entry name" value="RAS, DI-RAS, AND RHEB FAMILY MEMBERS OF SMALL GTPASE SUPERFAMILY"/>
    <property type="match status" value="1"/>
</dbReference>
<dbReference type="GO" id="GO:0005525">
    <property type="term" value="F:GTP binding"/>
    <property type="evidence" value="ECO:0007669"/>
    <property type="project" value="UniProtKB-KW"/>
</dbReference>
<proteinExistence type="predicted"/>
<comment type="caution">
    <text evidence="3">The sequence shown here is derived from an EMBL/GenBank/DDBJ whole genome shotgun (WGS) entry which is preliminary data.</text>
</comment>
<dbReference type="NCBIfam" id="TIGR00231">
    <property type="entry name" value="small_GTP"/>
    <property type="match status" value="1"/>
</dbReference>
<reference evidence="3 4" key="1">
    <citation type="submission" date="2019-10" db="EMBL/GenBank/DDBJ databases">
        <authorList>
            <person name="Palmer J.M."/>
        </authorList>
    </citation>
    <scope>NUCLEOTIDE SEQUENCE [LARGE SCALE GENOMIC DNA]</scope>
    <source>
        <strain evidence="3 4">TWF694</strain>
    </source>
</reference>
<dbReference type="PRINTS" id="PR00449">
    <property type="entry name" value="RASTRNSFRMNG"/>
</dbReference>
<dbReference type="CDD" id="cd00876">
    <property type="entry name" value="Ras"/>
    <property type="match status" value="1"/>
</dbReference>
<keyword evidence="2" id="KW-0342">GTP-binding</keyword>
<dbReference type="InterPro" id="IPR005225">
    <property type="entry name" value="Small_GTP-bd"/>
</dbReference>
<gene>
    <name evidence="3" type="primary">RAS1_3</name>
    <name evidence="3" type="ORF">TWF694_006941</name>
</gene>
<evidence type="ECO:0000256" key="2">
    <source>
        <dbReference type="ARBA" id="ARBA00023134"/>
    </source>
</evidence>
<evidence type="ECO:0000313" key="4">
    <source>
        <dbReference type="Proteomes" id="UP001365542"/>
    </source>
</evidence>